<keyword evidence="6" id="KW-0378">Hydrolase</keyword>
<evidence type="ECO:0000256" key="5">
    <source>
        <dbReference type="ARBA" id="ARBA00022729"/>
    </source>
</evidence>
<dbReference type="Pfam" id="PF06964">
    <property type="entry name" value="Alpha-L-AF_C"/>
    <property type="match status" value="1"/>
</dbReference>
<accession>A0A8H3YQ18</accession>
<dbReference type="PANTHER" id="PTHR31776">
    <property type="entry name" value="ALPHA-L-ARABINOFURANOSIDASE 1"/>
    <property type="match status" value="1"/>
</dbReference>
<dbReference type="SUPFAM" id="SSF51011">
    <property type="entry name" value="Glycosyl hydrolase domain"/>
    <property type="match status" value="1"/>
</dbReference>
<dbReference type="InterPro" id="IPR017853">
    <property type="entry name" value="GH"/>
</dbReference>
<dbReference type="Gene3D" id="2.60.40.1180">
    <property type="entry name" value="Golgi alpha-mannosidase II"/>
    <property type="match status" value="1"/>
</dbReference>
<evidence type="ECO:0000256" key="4">
    <source>
        <dbReference type="ARBA" id="ARBA00012670"/>
    </source>
</evidence>
<keyword evidence="5 8" id="KW-0732">Signal</keyword>
<evidence type="ECO:0000256" key="7">
    <source>
        <dbReference type="ARBA" id="ARBA00023180"/>
    </source>
</evidence>
<feature type="signal peptide" evidence="8">
    <location>
        <begin position="1"/>
        <end position="19"/>
    </location>
</feature>
<dbReference type="InterPro" id="IPR010720">
    <property type="entry name" value="Alpha-L-AF_C"/>
</dbReference>
<sequence>MLWTLHAITLACLSSSVSAGRSQHIPKRLAALENNSSNVDTTPLELHIDVDNVGARNETAPYLYGLMFEDINFSGDGGIYAELIQNRAFRGVVITEPLPPSLTGWAPIGNAKLSLDSSHALSDALPTVMKVDIPANATGIVGFKNFGWWGMDVRPQTYSASFYVLRPKLGKPVDFTLSLQSNLTGDTWASSVISTVDIPNIDYAQLNATIVNEKSAPNSNNTFSITMDASQVAGQTLFFNLVSVFPETFKGRKNGLRKDLAEAFYNLKPKFLRFPGGNNMEGQTVATRWKWWKTVGPLKDRAGRPGDWGYQNTDGLGLLEYLEWCEDMSIIPILAVYAGYSLDRTSYPASQMGSVVQEALDELEYCMGATSTKYGALRASHGHPEPFEIKFVEIGNEDWFSTTYPYRWDIMYKALKAAYPEITYISTAFDEDDFKDANGNRQKMTLPPGTIWDTHHYQEPKYFLDNFNYYDNWQARTNNTGVGVFLGEYSVFQVDTPDGIVVYDGPRPNHIIFPRLVSAIGEGVYALGGERNPTVVKMSSYAPSLQNLNSFQWDPDMIHYTANHDQTVLSASYWQQYLFGRYRGSHSLPVTNKNGDFNPLFWAASIENSTNTVYFKIINSAASPKAINITLATYSTVNGTVLTNPDVNVFNSLANRTVIQPEPLEDTWVAKQYPDQGRLEWEVEGYSINVLEFKLK</sequence>
<dbReference type="GO" id="GO:0046373">
    <property type="term" value="P:L-arabinose metabolic process"/>
    <property type="evidence" value="ECO:0007669"/>
    <property type="project" value="InterPro"/>
</dbReference>
<protein>
    <recommendedName>
        <fullName evidence="4">non-reducing end alpha-L-arabinofuranosidase</fullName>
        <ecNumber evidence="4">3.2.1.55</ecNumber>
    </recommendedName>
</protein>
<dbReference type="InterPro" id="IPR055235">
    <property type="entry name" value="ASD1_cat"/>
</dbReference>
<name>A0A8H3YQ18_VENIN</name>
<dbReference type="InterPro" id="IPR013780">
    <property type="entry name" value="Glyco_hydro_b"/>
</dbReference>
<dbReference type="EC" id="3.2.1.55" evidence="4"/>
<comment type="pathway">
    <text evidence="2">Glycan metabolism; L-arabinan degradation.</text>
</comment>
<dbReference type="Gene3D" id="3.20.20.80">
    <property type="entry name" value="Glycosidases"/>
    <property type="match status" value="1"/>
</dbReference>
<gene>
    <name evidence="10" type="ORF">EG327_010719</name>
</gene>
<dbReference type="SMART" id="SM00813">
    <property type="entry name" value="Alpha-L-AF_C"/>
    <property type="match status" value="1"/>
</dbReference>
<dbReference type="Pfam" id="PF22848">
    <property type="entry name" value="ASD1_dom"/>
    <property type="match status" value="1"/>
</dbReference>
<dbReference type="GO" id="GO:0046556">
    <property type="term" value="F:alpha-L-arabinofuranosidase activity"/>
    <property type="evidence" value="ECO:0007669"/>
    <property type="project" value="UniProtKB-EC"/>
</dbReference>
<evidence type="ECO:0000256" key="8">
    <source>
        <dbReference type="SAM" id="SignalP"/>
    </source>
</evidence>
<evidence type="ECO:0000259" key="9">
    <source>
        <dbReference type="SMART" id="SM00813"/>
    </source>
</evidence>
<evidence type="ECO:0000313" key="11">
    <source>
        <dbReference type="Proteomes" id="UP000490939"/>
    </source>
</evidence>
<comment type="catalytic activity">
    <reaction evidence="1">
        <text>Hydrolysis of terminal non-reducing alpha-L-arabinofuranoside residues in alpha-L-arabinosides.</text>
        <dbReference type="EC" id="3.2.1.55"/>
    </reaction>
</comment>
<comment type="caution">
    <text evidence="10">The sequence shown here is derived from an EMBL/GenBank/DDBJ whole genome shotgun (WGS) entry which is preliminary data.</text>
</comment>
<comment type="similarity">
    <text evidence="3">Belongs to the glycosyl hydrolase 51 family.</text>
</comment>
<evidence type="ECO:0000256" key="6">
    <source>
        <dbReference type="ARBA" id="ARBA00022801"/>
    </source>
</evidence>
<reference evidence="10 11" key="1">
    <citation type="submission" date="2019-07" db="EMBL/GenBank/DDBJ databases">
        <title>Venturia inaequalis Genome Resource.</title>
        <authorList>
            <person name="Lichtner F.J."/>
        </authorList>
    </citation>
    <scope>NUCLEOTIDE SEQUENCE [LARGE SCALE GENOMIC DNA]</scope>
    <source>
        <strain evidence="10 11">DMI_063113</strain>
    </source>
</reference>
<feature type="domain" description="Alpha-L-arabinofuranosidase C-terminal" evidence="9">
    <location>
        <begin position="487"/>
        <end position="687"/>
    </location>
</feature>
<organism evidence="10 11">
    <name type="scientific">Venturia inaequalis</name>
    <name type="common">Apple scab fungus</name>
    <dbReference type="NCBI Taxonomy" id="5025"/>
    <lineage>
        <taxon>Eukaryota</taxon>
        <taxon>Fungi</taxon>
        <taxon>Dikarya</taxon>
        <taxon>Ascomycota</taxon>
        <taxon>Pezizomycotina</taxon>
        <taxon>Dothideomycetes</taxon>
        <taxon>Pleosporomycetidae</taxon>
        <taxon>Venturiales</taxon>
        <taxon>Venturiaceae</taxon>
        <taxon>Venturia</taxon>
    </lineage>
</organism>
<dbReference type="InterPro" id="IPR051563">
    <property type="entry name" value="Glycosyl_Hydrolase_51"/>
</dbReference>
<dbReference type="Proteomes" id="UP000490939">
    <property type="component" value="Unassembled WGS sequence"/>
</dbReference>
<evidence type="ECO:0000313" key="10">
    <source>
        <dbReference type="EMBL" id="KAE9969190.1"/>
    </source>
</evidence>
<dbReference type="SUPFAM" id="SSF51445">
    <property type="entry name" value="(Trans)glycosidases"/>
    <property type="match status" value="1"/>
</dbReference>
<feature type="chain" id="PRO_5034425922" description="non-reducing end alpha-L-arabinofuranosidase" evidence="8">
    <location>
        <begin position="20"/>
        <end position="696"/>
    </location>
</feature>
<dbReference type="GO" id="GO:0031222">
    <property type="term" value="P:arabinan catabolic process"/>
    <property type="evidence" value="ECO:0007669"/>
    <property type="project" value="UniProtKB-UniPathway"/>
</dbReference>
<proteinExistence type="inferred from homology"/>
<evidence type="ECO:0000256" key="3">
    <source>
        <dbReference type="ARBA" id="ARBA00007186"/>
    </source>
</evidence>
<dbReference type="UniPathway" id="UPA00667"/>
<keyword evidence="11" id="KW-1185">Reference proteome</keyword>
<evidence type="ECO:0000256" key="1">
    <source>
        <dbReference type="ARBA" id="ARBA00001462"/>
    </source>
</evidence>
<dbReference type="EMBL" id="WNWR01000788">
    <property type="protein sequence ID" value="KAE9969190.1"/>
    <property type="molecule type" value="Genomic_DNA"/>
</dbReference>
<dbReference type="AlphaFoldDB" id="A0A8H3YQ18"/>
<dbReference type="PANTHER" id="PTHR31776:SF0">
    <property type="entry name" value="ALPHA-L-ARABINOFURANOSIDASE 1"/>
    <property type="match status" value="1"/>
</dbReference>
<keyword evidence="7" id="KW-0325">Glycoprotein</keyword>
<evidence type="ECO:0000256" key="2">
    <source>
        <dbReference type="ARBA" id="ARBA00004834"/>
    </source>
</evidence>